<comment type="caution">
    <text evidence="1">The sequence shown here is derived from an EMBL/GenBank/DDBJ whole genome shotgun (WGS) entry which is preliminary data.</text>
</comment>
<dbReference type="EMBL" id="LXQA010959726">
    <property type="protein sequence ID" value="MCI78815.1"/>
    <property type="molecule type" value="Genomic_DNA"/>
</dbReference>
<sequence>MNEYEHTLIGDIVQAVSNNIKQAPLHVVDYPVGLDSRVCKVNSLLNDACSDGVCMIGIHGT</sequence>
<proteinExistence type="predicted"/>
<gene>
    <name evidence="1" type="ORF">A2U01_0100086</name>
</gene>
<dbReference type="Proteomes" id="UP000265520">
    <property type="component" value="Unassembled WGS sequence"/>
</dbReference>
<evidence type="ECO:0000313" key="1">
    <source>
        <dbReference type="EMBL" id="MCI78815.1"/>
    </source>
</evidence>
<protein>
    <submittedName>
        <fullName evidence="1">Disease resistance protein</fullName>
    </submittedName>
</protein>
<name>A0A392UVR3_9FABA</name>
<organism evidence="1 2">
    <name type="scientific">Trifolium medium</name>
    <dbReference type="NCBI Taxonomy" id="97028"/>
    <lineage>
        <taxon>Eukaryota</taxon>
        <taxon>Viridiplantae</taxon>
        <taxon>Streptophyta</taxon>
        <taxon>Embryophyta</taxon>
        <taxon>Tracheophyta</taxon>
        <taxon>Spermatophyta</taxon>
        <taxon>Magnoliopsida</taxon>
        <taxon>eudicotyledons</taxon>
        <taxon>Gunneridae</taxon>
        <taxon>Pentapetalae</taxon>
        <taxon>rosids</taxon>
        <taxon>fabids</taxon>
        <taxon>Fabales</taxon>
        <taxon>Fabaceae</taxon>
        <taxon>Papilionoideae</taxon>
        <taxon>50 kb inversion clade</taxon>
        <taxon>NPAAA clade</taxon>
        <taxon>Hologalegina</taxon>
        <taxon>IRL clade</taxon>
        <taxon>Trifolieae</taxon>
        <taxon>Trifolium</taxon>
    </lineage>
</organism>
<evidence type="ECO:0000313" key="2">
    <source>
        <dbReference type="Proteomes" id="UP000265520"/>
    </source>
</evidence>
<keyword evidence="2" id="KW-1185">Reference proteome</keyword>
<reference evidence="1 2" key="1">
    <citation type="journal article" date="2018" name="Front. Plant Sci.">
        <title>Red Clover (Trifolium pratense) and Zigzag Clover (T. medium) - A Picture of Genomic Similarities and Differences.</title>
        <authorList>
            <person name="Dluhosova J."/>
            <person name="Istvanek J."/>
            <person name="Nedelnik J."/>
            <person name="Repkova J."/>
        </authorList>
    </citation>
    <scope>NUCLEOTIDE SEQUENCE [LARGE SCALE GENOMIC DNA]</scope>
    <source>
        <strain evidence="2">cv. 10/8</strain>
        <tissue evidence="1">Leaf</tissue>
    </source>
</reference>
<feature type="non-terminal residue" evidence="1">
    <location>
        <position position="61"/>
    </location>
</feature>
<accession>A0A392UVR3</accession>
<dbReference type="AlphaFoldDB" id="A0A392UVR3"/>